<reference evidence="2" key="1">
    <citation type="journal article" date="2023" name="Mol. Phylogenet. Evol.">
        <title>Genome-scale phylogeny and comparative genomics of the fungal order Sordariales.</title>
        <authorList>
            <person name="Hensen N."/>
            <person name="Bonometti L."/>
            <person name="Westerberg I."/>
            <person name="Brannstrom I.O."/>
            <person name="Guillou S."/>
            <person name="Cros-Aarteil S."/>
            <person name="Calhoun S."/>
            <person name="Haridas S."/>
            <person name="Kuo A."/>
            <person name="Mondo S."/>
            <person name="Pangilinan J."/>
            <person name="Riley R."/>
            <person name="LaButti K."/>
            <person name="Andreopoulos B."/>
            <person name="Lipzen A."/>
            <person name="Chen C."/>
            <person name="Yan M."/>
            <person name="Daum C."/>
            <person name="Ng V."/>
            <person name="Clum A."/>
            <person name="Steindorff A."/>
            <person name="Ohm R.A."/>
            <person name="Martin F."/>
            <person name="Silar P."/>
            <person name="Natvig D.O."/>
            <person name="Lalanne C."/>
            <person name="Gautier V."/>
            <person name="Ament-Velasquez S.L."/>
            <person name="Kruys A."/>
            <person name="Hutchinson M.I."/>
            <person name="Powell A.J."/>
            <person name="Barry K."/>
            <person name="Miller A.N."/>
            <person name="Grigoriev I.V."/>
            <person name="Debuchy R."/>
            <person name="Gladieux P."/>
            <person name="Hiltunen Thoren M."/>
            <person name="Johannesson H."/>
        </authorList>
    </citation>
    <scope>NUCLEOTIDE SEQUENCE</scope>
    <source>
        <strain evidence="2">PSN309</strain>
    </source>
</reference>
<evidence type="ECO:0000313" key="2">
    <source>
        <dbReference type="EMBL" id="KAK4190574.1"/>
    </source>
</evidence>
<feature type="compositionally biased region" description="Polar residues" evidence="1">
    <location>
        <begin position="420"/>
        <end position="430"/>
    </location>
</feature>
<evidence type="ECO:0000256" key="1">
    <source>
        <dbReference type="SAM" id="MobiDB-lite"/>
    </source>
</evidence>
<proteinExistence type="predicted"/>
<name>A0AAN6WYJ6_9PEZI</name>
<feature type="region of interest" description="Disordered" evidence="1">
    <location>
        <begin position="119"/>
        <end position="141"/>
    </location>
</feature>
<organism evidence="2 3">
    <name type="scientific">Podospora australis</name>
    <dbReference type="NCBI Taxonomy" id="1536484"/>
    <lineage>
        <taxon>Eukaryota</taxon>
        <taxon>Fungi</taxon>
        <taxon>Dikarya</taxon>
        <taxon>Ascomycota</taxon>
        <taxon>Pezizomycotina</taxon>
        <taxon>Sordariomycetes</taxon>
        <taxon>Sordariomycetidae</taxon>
        <taxon>Sordariales</taxon>
        <taxon>Podosporaceae</taxon>
        <taxon>Podospora</taxon>
    </lineage>
</organism>
<dbReference type="Proteomes" id="UP001302126">
    <property type="component" value="Unassembled WGS sequence"/>
</dbReference>
<gene>
    <name evidence="2" type="ORF">QBC35DRAFT_75089</name>
</gene>
<feature type="compositionally biased region" description="Basic and acidic residues" evidence="1">
    <location>
        <begin position="399"/>
        <end position="408"/>
    </location>
</feature>
<sequence length="469" mass="52948">MGGPTYHHQTEFAVELDGKPIYRALSAGPGVKTHNHNTERGKLLKSDQWRAFPSPEGLYQVCISEVLDNGAIIPLESGGGRAWVVTAVLDLGLRMMESSRGRGALGNLARKAITVWRERPVQSSSNSSPSLSSEAGSSSSYGHFDKPTFQARKEIDTAVAVDDFLRCVRYQFPLVKLDGRNGFLHEAETTRLFSYWNEDFFSPQVEELRFNPKQAAVLHLNAQLVDKLYWARLKADVARRHRRQDDSEQMQHTTRFRRLQFHLAAMVTHHLCHLFVNFLKGFDGLEGEVSDGDFMRLVTRYDPGAEFEVEFFGGRPKLFIDHPRGPEDEKYTGKSFVIKRGENGRRMAASVATYKLESYLQGDFSVPLLTEVEGEVFPMEKYQDLKRRYGESKLTSCHYSKESPDGRNHSLRPSPEIGSSGASTPDTQHSPPLGMPWNVKGPEYQLLKQASFDVAARVAQPMRVKTTYI</sequence>
<dbReference type="EMBL" id="MU864365">
    <property type="protein sequence ID" value="KAK4190574.1"/>
    <property type="molecule type" value="Genomic_DNA"/>
</dbReference>
<feature type="region of interest" description="Disordered" evidence="1">
    <location>
        <begin position="397"/>
        <end position="437"/>
    </location>
</feature>
<protein>
    <submittedName>
        <fullName evidence="2">Uncharacterized protein</fullName>
    </submittedName>
</protein>
<feature type="compositionally biased region" description="Low complexity" evidence="1">
    <location>
        <begin position="123"/>
        <end position="140"/>
    </location>
</feature>
<reference evidence="2" key="2">
    <citation type="submission" date="2023-05" db="EMBL/GenBank/DDBJ databases">
        <authorList>
            <consortium name="Lawrence Berkeley National Laboratory"/>
            <person name="Steindorff A."/>
            <person name="Hensen N."/>
            <person name="Bonometti L."/>
            <person name="Westerberg I."/>
            <person name="Brannstrom I.O."/>
            <person name="Guillou S."/>
            <person name="Cros-Aarteil S."/>
            <person name="Calhoun S."/>
            <person name="Haridas S."/>
            <person name="Kuo A."/>
            <person name="Mondo S."/>
            <person name="Pangilinan J."/>
            <person name="Riley R."/>
            <person name="Labutti K."/>
            <person name="Andreopoulos B."/>
            <person name="Lipzen A."/>
            <person name="Chen C."/>
            <person name="Yanf M."/>
            <person name="Daum C."/>
            <person name="Ng V."/>
            <person name="Clum A."/>
            <person name="Ohm R."/>
            <person name="Martin F."/>
            <person name="Silar P."/>
            <person name="Natvig D."/>
            <person name="Lalanne C."/>
            <person name="Gautier V."/>
            <person name="Ament-Velasquez S.L."/>
            <person name="Kruys A."/>
            <person name="Hutchinson M.I."/>
            <person name="Powell A.J."/>
            <person name="Barry K."/>
            <person name="Miller A.N."/>
            <person name="Grigoriev I.V."/>
            <person name="Debuchy R."/>
            <person name="Gladieux P."/>
            <person name="Thoren M.H."/>
            <person name="Johannesson H."/>
        </authorList>
    </citation>
    <scope>NUCLEOTIDE SEQUENCE</scope>
    <source>
        <strain evidence="2">PSN309</strain>
    </source>
</reference>
<accession>A0AAN6WYJ6</accession>
<keyword evidence="3" id="KW-1185">Reference proteome</keyword>
<evidence type="ECO:0000313" key="3">
    <source>
        <dbReference type="Proteomes" id="UP001302126"/>
    </source>
</evidence>
<dbReference type="AlphaFoldDB" id="A0AAN6WYJ6"/>
<comment type="caution">
    <text evidence="2">The sequence shown here is derived from an EMBL/GenBank/DDBJ whole genome shotgun (WGS) entry which is preliminary data.</text>
</comment>